<dbReference type="InterPro" id="IPR009571">
    <property type="entry name" value="SUR7/Rim9-like_fungi"/>
</dbReference>
<comment type="caution">
    <text evidence="2">The sequence shown here is derived from an EMBL/GenBank/DDBJ whole genome shotgun (WGS) entry which is preliminary data.</text>
</comment>
<sequence length="332" mass="36740">MRSRTRRQMRLRGELCVGLASILSFASMILLIFVHVGQINTSTVPRKISMVKINMSDYTAAVQATISNANPVFGLYTNNASAPLQAQAGLRQLYEFGFYSYCAYVDGKSGICGNQTVGHRYTPYDVVTADMAQNYSIITQAIVPENTFRDSKYLGDITQGGYWLILLATICTALALITGIAKNHLTFFLSAIFSIIGTILLLIGAILWTVAVKKSEVINTAVNPLNQQPLEIIVSQGNGLVITWIAFACLCASVFPYFIRCELPIILKADATLNTLPFFQLLHMAWVEGRKRQRIGFQIDSTCDVNTDDTTLCISFYDTRLLFLERPLSVGV</sequence>
<name>A0A409VCG4_9AGAR</name>
<keyword evidence="1" id="KW-0812">Transmembrane</keyword>
<dbReference type="Pfam" id="PF06687">
    <property type="entry name" value="SUR7"/>
    <property type="match status" value="1"/>
</dbReference>
<protein>
    <recommendedName>
        <fullName evidence="4">Actin cortical patch SUR7/pH-response regulator PalI</fullName>
    </recommendedName>
</protein>
<dbReference type="EMBL" id="NHYE01005663">
    <property type="protein sequence ID" value="PPQ64742.1"/>
    <property type="molecule type" value="Genomic_DNA"/>
</dbReference>
<dbReference type="GO" id="GO:0005886">
    <property type="term" value="C:plasma membrane"/>
    <property type="evidence" value="ECO:0007669"/>
    <property type="project" value="InterPro"/>
</dbReference>
<organism evidence="2 3">
    <name type="scientific">Gymnopilus dilepis</name>
    <dbReference type="NCBI Taxonomy" id="231916"/>
    <lineage>
        <taxon>Eukaryota</taxon>
        <taxon>Fungi</taxon>
        <taxon>Dikarya</taxon>
        <taxon>Basidiomycota</taxon>
        <taxon>Agaricomycotina</taxon>
        <taxon>Agaricomycetes</taxon>
        <taxon>Agaricomycetidae</taxon>
        <taxon>Agaricales</taxon>
        <taxon>Agaricineae</taxon>
        <taxon>Hymenogastraceae</taxon>
        <taxon>Gymnopilus</taxon>
    </lineage>
</organism>
<reference evidence="2 3" key="1">
    <citation type="journal article" date="2018" name="Evol. Lett.">
        <title>Horizontal gene cluster transfer increased hallucinogenic mushroom diversity.</title>
        <authorList>
            <person name="Reynolds H.T."/>
            <person name="Vijayakumar V."/>
            <person name="Gluck-Thaler E."/>
            <person name="Korotkin H.B."/>
            <person name="Matheny P.B."/>
            <person name="Slot J.C."/>
        </authorList>
    </citation>
    <scope>NUCLEOTIDE SEQUENCE [LARGE SCALE GENOMIC DNA]</scope>
    <source>
        <strain evidence="2 3">SRW20</strain>
    </source>
</reference>
<dbReference type="InParanoid" id="A0A409VCG4"/>
<dbReference type="GO" id="GO:0051285">
    <property type="term" value="C:cell cortex of cell tip"/>
    <property type="evidence" value="ECO:0007669"/>
    <property type="project" value="TreeGrafter"/>
</dbReference>
<dbReference type="OrthoDB" id="3349852at2759"/>
<accession>A0A409VCG4</accession>
<evidence type="ECO:0000256" key="1">
    <source>
        <dbReference type="SAM" id="Phobius"/>
    </source>
</evidence>
<dbReference type="GO" id="GO:0031505">
    <property type="term" value="P:fungal-type cell wall organization"/>
    <property type="evidence" value="ECO:0007669"/>
    <property type="project" value="TreeGrafter"/>
</dbReference>
<feature type="transmembrane region" description="Helical" evidence="1">
    <location>
        <begin position="239"/>
        <end position="259"/>
    </location>
</feature>
<dbReference type="Proteomes" id="UP000284706">
    <property type="component" value="Unassembled WGS sequence"/>
</dbReference>
<evidence type="ECO:0000313" key="2">
    <source>
        <dbReference type="EMBL" id="PPQ64742.1"/>
    </source>
</evidence>
<feature type="transmembrane region" description="Helical" evidence="1">
    <location>
        <begin position="161"/>
        <end position="180"/>
    </location>
</feature>
<dbReference type="PANTHER" id="PTHR28019:SF2">
    <property type="entry name" value="CELL MEMBRANE PROTEIN YLR413W-RELATED"/>
    <property type="match status" value="1"/>
</dbReference>
<feature type="transmembrane region" description="Helical" evidence="1">
    <location>
        <begin position="187"/>
        <end position="211"/>
    </location>
</feature>
<gene>
    <name evidence="2" type="ORF">CVT26_002686</name>
</gene>
<proteinExistence type="predicted"/>
<keyword evidence="1" id="KW-0472">Membrane</keyword>
<keyword evidence="3" id="KW-1185">Reference proteome</keyword>
<keyword evidence="1" id="KW-1133">Transmembrane helix</keyword>
<dbReference type="PANTHER" id="PTHR28019">
    <property type="entry name" value="CELL MEMBRANE PROTEIN YLR413W-RELATED"/>
    <property type="match status" value="1"/>
</dbReference>
<dbReference type="AlphaFoldDB" id="A0A409VCG4"/>
<evidence type="ECO:0000313" key="3">
    <source>
        <dbReference type="Proteomes" id="UP000284706"/>
    </source>
</evidence>
<evidence type="ECO:0008006" key="4">
    <source>
        <dbReference type="Google" id="ProtNLM"/>
    </source>
</evidence>
<dbReference type="InterPro" id="IPR052413">
    <property type="entry name" value="SUR7_domain"/>
</dbReference>